<organism evidence="2 3">
    <name type="scientific">Mycolicibacterium aubagnense</name>
    <dbReference type="NCBI Taxonomy" id="319707"/>
    <lineage>
        <taxon>Bacteria</taxon>
        <taxon>Bacillati</taxon>
        <taxon>Actinomycetota</taxon>
        <taxon>Actinomycetes</taxon>
        <taxon>Mycobacteriales</taxon>
        <taxon>Mycobacteriaceae</taxon>
        <taxon>Mycolicibacterium</taxon>
    </lineage>
</organism>
<evidence type="ECO:0000256" key="1">
    <source>
        <dbReference type="SAM" id="SignalP"/>
    </source>
</evidence>
<geneLocation type="plasmid" evidence="2 3">
    <name>pJCM15296</name>
</geneLocation>
<evidence type="ECO:0000313" key="2">
    <source>
        <dbReference type="EMBL" id="BBX88102.1"/>
    </source>
</evidence>
<dbReference type="Proteomes" id="UP000465609">
    <property type="component" value="Plasmid pJCM15296"/>
</dbReference>
<reference evidence="2 3" key="1">
    <citation type="journal article" date="2019" name="Emerg. Microbes Infect.">
        <title>Comprehensive subspecies identification of 175 nontuberculous mycobacteria species based on 7547 genomic profiles.</title>
        <authorList>
            <person name="Matsumoto Y."/>
            <person name="Kinjo T."/>
            <person name="Motooka D."/>
            <person name="Nabeya D."/>
            <person name="Jung N."/>
            <person name="Uechi K."/>
            <person name="Horii T."/>
            <person name="Iida T."/>
            <person name="Fujita J."/>
            <person name="Nakamura S."/>
        </authorList>
    </citation>
    <scope>NUCLEOTIDE SEQUENCE [LARGE SCALE GENOMIC DNA]</scope>
    <source>
        <strain evidence="2 3">JCM 15296</strain>
        <plasmid evidence="2">pJCM15296</plasmid>
    </source>
</reference>
<evidence type="ECO:0008006" key="4">
    <source>
        <dbReference type="Google" id="ProtNLM"/>
    </source>
</evidence>
<evidence type="ECO:0000313" key="3">
    <source>
        <dbReference type="Proteomes" id="UP000465609"/>
    </source>
</evidence>
<keyword evidence="3" id="KW-1185">Reference proteome</keyword>
<proteinExistence type="predicted"/>
<accession>A0ABN5Z4C5</accession>
<name>A0ABN5Z4C5_9MYCO</name>
<sequence>MFALGAASVATVLVLGTGAAAASPPSHGSASETIDRLQSEGNRVIVSKVGDGPMEHCAVTSVSRVKATPNLRPTRGAYPPRATVYVRLDCGPAAA</sequence>
<protein>
    <recommendedName>
        <fullName evidence="4">PASTA domain-containing protein</fullName>
    </recommendedName>
</protein>
<feature type="chain" id="PRO_5046571854" description="PASTA domain-containing protein" evidence="1">
    <location>
        <begin position="22"/>
        <end position="95"/>
    </location>
</feature>
<gene>
    <name evidence="2" type="ORF">MAUB_63030</name>
</gene>
<keyword evidence="1" id="KW-0732">Signal</keyword>
<feature type="signal peptide" evidence="1">
    <location>
        <begin position="1"/>
        <end position="21"/>
    </location>
</feature>
<dbReference type="EMBL" id="AP022578">
    <property type="protein sequence ID" value="BBX88102.1"/>
    <property type="molecule type" value="Genomic_DNA"/>
</dbReference>
<keyword evidence="2" id="KW-0614">Plasmid</keyword>